<evidence type="ECO:0000313" key="1">
    <source>
        <dbReference type="EMBL" id="MPC41242.1"/>
    </source>
</evidence>
<organism evidence="1 2">
    <name type="scientific">Portunus trituberculatus</name>
    <name type="common">Swimming crab</name>
    <name type="synonym">Neptunus trituberculatus</name>
    <dbReference type="NCBI Taxonomy" id="210409"/>
    <lineage>
        <taxon>Eukaryota</taxon>
        <taxon>Metazoa</taxon>
        <taxon>Ecdysozoa</taxon>
        <taxon>Arthropoda</taxon>
        <taxon>Crustacea</taxon>
        <taxon>Multicrustacea</taxon>
        <taxon>Malacostraca</taxon>
        <taxon>Eumalacostraca</taxon>
        <taxon>Eucarida</taxon>
        <taxon>Decapoda</taxon>
        <taxon>Pleocyemata</taxon>
        <taxon>Brachyura</taxon>
        <taxon>Eubrachyura</taxon>
        <taxon>Portunoidea</taxon>
        <taxon>Portunidae</taxon>
        <taxon>Portuninae</taxon>
        <taxon>Portunus</taxon>
    </lineage>
</organism>
<dbReference type="AlphaFoldDB" id="A0A5B7F3V9"/>
<accession>A0A5B7F3V9</accession>
<proteinExistence type="predicted"/>
<keyword evidence="2" id="KW-1185">Reference proteome</keyword>
<reference evidence="1 2" key="1">
    <citation type="submission" date="2019-05" db="EMBL/GenBank/DDBJ databases">
        <title>Another draft genome of Portunus trituberculatus and its Hox gene families provides insights of decapod evolution.</title>
        <authorList>
            <person name="Jeong J.-H."/>
            <person name="Song I."/>
            <person name="Kim S."/>
            <person name="Choi T."/>
            <person name="Kim D."/>
            <person name="Ryu S."/>
            <person name="Kim W."/>
        </authorList>
    </citation>
    <scope>NUCLEOTIDE SEQUENCE [LARGE SCALE GENOMIC DNA]</scope>
    <source>
        <tissue evidence="1">Muscle</tissue>
    </source>
</reference>
<name>A0A5B7F3V9_PORTR</name>
<sequence>MECSLENGKLGVMGKDARRLDSGGSGVRGLEASGVEVPRMWRGRWCQERPHPALGHSRYCETTLFQLSTHHTTTPLYHHTLLPSFTENESLHRLRGKQDNQPRLEGGVGGEEPSALLSCLYHWKLVDRLNKQPSKDLRILSPTKIQWRPNYRSLNTCPRPPRPTDFTRIMFIV</sequence>
<gene>
    <name evidence="1" type="ORF">E2C01_034828</name>
</gene>
<evidence type="ECO:0000313" key="2">
    <source>
        <dbReference type="Proteomes" id="UP000324222"/>
    </source>
</evidence>
<protein>
    <submittedName>
        <fullName evidence="1">Uncharacterized protein</fullName>
    </submittedName>
</protein>
<dbReference type="EMBL" id="VSRR010004981">
    <property type="protein sequence ID" value="MPC41242.1"/>
    <property type="molecule type" value="Genomic_DNA"/>
</dbReference>
<comment type="caution">
    <text evidence="1">The sequence shown here is derived from an EMBL/GenBank/DDBJ whole genome shotgun (WGS) entry which is preliminary data.</text>
</comment>
<dbReference type="Proteomes" id="UP000324222">
    <property type="component" value="Unassembled WGS sequence"/>
</dbReference>